<reference evidence="2" key="1">
    <citation type="journal article" date="2023" name="G3 (Bethesda)">
        <title>Genome assembly and association tests identify interacting loci associated with vigor, precocity, and sex in interspecific pistachio rootstocks.</title>
        <authorList>
            <person name="Palmer W."/>
            <person name="Jacygrad E."/>
            <person name="Sagayaradj S."/>
            <person name="Cavanaugh K."/>
            <person name="Han R."/>
            <person name="Bertier L."/>
            <person name="Beede B."/>
            <person name="Kafkas S."/>
            <person name="Golino D."/>
            <person name="Preece J."/>
            <person name="Michelmore R."/>
        </authorList>
    </citation>
    <scope>NUCLEOTIDE SEQUENCE [LARGE SCALE GENOMIC DNA]</scope>
</reference>
<accession>A0ACC1B7U2</accession>
<evidence type="ECO:0000313" key="1">
    <source>
        <dbReference type="EMBL" id="KAJ0095021.1"/>
    </source>
</evidence>
<keyword evidence="2" id="KW-1185">Reference proteome</keyword>
<name>A0ACC1B7U2_9ROSI</name>
<dbReference type="EMBL" id="CM047902">
    <property type="protein sequence ID" value="KAJ0095021.1"/>
    <property type="molecule type" value="Genomic_DNA"/>
</dbReference>
<evidence type="ECO:0000313" key="2">
    <source>
        <dbReference type="Proteomes" id="UP001164250"/>
    </source>
</evidence>
<sequence length="204" mass="22813">MSSASKNDYNRFSTVSNSLAATPFTQATTTGIPMNSLNQQPKNKVSWSSGLCDCFSDWRNCCLTCWCPCMTFGQIAEIVDKGSSSCGVTGALCTLICCVTCCPCCFTCFYRSKMRKQYMLKEKPCSDCLVHCCCMYCALCQEHRELRNRGFDMTVGWHGNLDRETRGVAMTPIVPMTPMTALDTVMEEQESYELIELIKMNGEV</sequence>
<dbReference type="Proteomes" id="UP001164250">
    <property type="component" value="Chromosome 6"/>
</dbReference>
<proteinExistence type="predicted"/>
<comment type="caution">
    <text evidence="1">The sequence shown here is derived from an EMBL/GenBank/DDBJ whole genome shotgun (WGS) entry which is preliminary data.</text>
</comment>
<organism evidence="1 2">
    <name type="scientific">Pistacia atlantica</name>
    <dbReference type="NCBI Taxonomy" id="434234"/>
    <lineage>
        <taxon>Eukaryota</taxon>
        <taxon>Viridiplantae</taxon>
        <taxon>Streptophyta</taxon>
        <taxon>Embryophyta</taxon>
        <taxon>Tracheophyta</taxon>
        <taxon>Spermatophyta</taxon>
        <taxon>Magnoliopsida</taxon>
        <taxon>eudicotyledons</taxon>
        <taxon>Gunneridae</taxon>
        <taxon>Pentapetalae</taxon>
        <taxon>rosids</taxon>
        <taxon>malvids</taxon>
        <taxon>Sapindales</taxon>
        <taxon>Anacardiaceae</taxon>
        <taxon>Pistacia</taxon>
    </lineage>
</organism>
<protein>
    <submittedName>
        <fullName evidence="1">Uncharacterized protein</fullName>
    </submittedName>
</protein>
<gene>
    <name evidence="1" type="ORF">Patl1_15497</name>
</gene>